<dbReference type="FunFam" id="2.60.40.60:FF:000006">
    <property type="entry name" value="Protocadherin alpha 2"/>
    <property type="match status" value="1"/>
</dbReference>
<protein>
    <submittedName>
        <fullName evidence="16">Protocadherin alpha-13</fullName>
    </submittedName>
</protein>
<reference evidence="16 17" key="1">
    <citation type="journal article" date="2019" name="Genome Biol. Evol.">
        <title>Whole-Genome Sequencing of the Giant Devil Catfish, Bagarius yarrelli.</title>
        <authorList>
            <person name="Jiang W."/>
            <person name="Lv Y."/>
            <person name="Cheng L."/>
            <person name="Yang K."/>
            <person name="Chao B."/>
            <person name="Wang X."/>
            <person name="Li Y."/>
            <person name="Pan X."/>
            <person name="You X."/>
            <person name="Zhang Y."/>
            <person name="Yang J."/>
            <person name="Li J."/>
            <person name="Zhang X."/>
            <person name="Liu S."/>
            <person name="Sun C."/>
            <person name="Yang J."/>
            <person name="Shi Q."/>
        </authorList>
    </citation>
    <scope>NUCLEOTIDE SEQUENCE [LARGE SCALE GENOMIC DNA]</scope>
    <source>
        <strain evidence="16">JWS20170419001</strain>
        <tissue evidence="16">Muscle</tissue>
    </source>
</reference>
<dbReference type="FunFam" id="2.60.40.60:FF:000018">
    <property type="entry name" value="Protocadherin gamma c3"/>
    <property type="match status" value="1"/>
</dbReference>
<dbReference type="FunFam" id="2.60.40.60:FF:000002">
    <property type="entry name" value="Protocadherin alpha 2"/>
    <property type="match status" value="1"/>
</dbReference>
<dbReference type="InterPro" id="IPR050174">
    <property type="entry name" value="Protocadherin/Cadherin-CA"/>
</dbReference>
<dbReference type="GO" id="GO:0005886">
    <property type="term" value="C:plasma membrane"/>
    <property type="evidence" value="ECO:0007669"/>
    <property type="project" value="UniProtKB-SubCell"/>
</dbReference>
<feature type="transmembrane region" description="Helical" evidence="13">
    <location>
        <begin position="812"/>
        <end position="829"/>
    </location>
</feature>
<gene>
    <name evidence="16" type="ORF">Baya_13240</name>
</gene>
<dbReference type="PROSITE" id="PS00232">
    <property type="entry name" value="CADHERIN_1"/>
    <property type="match status" value="3"/>
</dbReference>
<evidence type="ECO:0000256" key="2">
    <source>
        <dbReference type="ARBA" id="ARBA00004251"/>
    </source>
</evidence>
<evidence type="ECO:0000256" key="9">
    <source>
        <dbReference type="ARBA" id="ARBA00022989"/>
    </source>
</evidence>
<keyword evidence="7 12" id="KW-0106">Calcium</keyword>
<evidence type="ECO:0000256" key="8">
    <source>
        <dbReference type="ARBA" id="ARBA00022889"/>
    </source>
</evidence>
<comment type="function">
    <text evidence="1">Potential calcium-dependent cell-adhesion protein. May be involved in the establishment and maintenance of specific neuronal connections in the brain.</text>
</comment>
<keyword evidence="6" id="KW-0677">Repeat</keyword>
<dbReference type="InterPro" id="IPR013164">
    <property type="entry name" value="Cadherin_N"/>
</dbReference>
<keyword evidence="11" id="KW-0325">Glycoprotein</keyword>
<dbReference type="InterPro" id="IPR015919">
    <property type="entry name" value="Cadherin-like_sf"/>
</dbReference>
<evidence type="ECO:0000259" key="15">
    <source>
        <dbReference type="PROSITE" id="PS50268"/>
    </source>
</evidence>
<dbReference type="FunFam" id="2.60.40.60:FF:000001">
    <property type="entry name" value="Protocadherin alpha 2"/>
    <property type="match status" value="1"/>
</dbReference>
<dbReference type="InterPro" id="IPR002126">
    <property type="entry name" value="Cadherin-like_dom"/>
</dbReference>
<dbReference type="PRINTS" id="PR00205">
    <property type="entry name" value="CADHERIN"/>
</dbReference>
<feature type="domain" description="Cadherin" evidence="15">
    <location>
        <begin position="450"/>
        <end position="559"/>
    </location>
</feature>
<accession>A0A556V557</accession>
<comment type="subcellular location">
    <subcellularLocation>
        <location evidence="2">Cell membrane</location>
        <topology evidence="2">Single-pass type I membrane protein</topology>
    </subcellularLocation>
</comment>
<dbReference type="PANTHER" id="PTHR24028:SF32">
    <property type="entry name" value="CADHERIN-RELATED NEURONAL RECEPTOR VARIABLE 10-RELATED"/>
    <property type="match status" value="1"/>
</dbReference>
<evidence type="ECO:0000256" key="11">
    <source>
        <dbReference type="ARBA" id="ARBA00023180"/>
    </source>
</evidence>
<evidence type="ECO:0000256" key="5">
    <source>
        <dbReference type="ARBA" id="ARBA00022729"/>
    </source>
</evidence>
<dbReference type="Proteomes" id="UP000319801">
    <property type="component" value="Unassembled WGS sequence"/>
</dbReference>
<dbReference type="InterPro" id="IPR032455">
    <property type="entry name" value="Cadherin_C"/>
</dbReference>
<dbReference type="CDD" id="cd11304">
    <property type="entry name" value="Cadherin_repeat"/>
    <property type="match status" value="6"/>
</dbReference>
<dbReference type="Pfam" id="PF08266">
    <property type="entry name" value="Cadherin_2"/>
    <property type="match status" value="1"/>
</dbReference>
<evidence type="ECO:0000256" key="12">
    <source>
        <dbReference type="PROSITE-ProRule" id="PRU00043"/>
    </source>
</evidence>
<feature type="domain" description="Cadherin" evidence="15">
    <location>
        <begin position="129"/>
        <end position="236"/>
    </location>
</feature>
<feature type="domain" description="Cadherin" evidence="15">
    <location>
        <begin position="21"/>
        <end position="128"/>
    </location>
</feature>
<evidence type="ECO:0000256" key="13">
    <source>
        <dbReference type="SAM" id="Phobius"/>
    </source>
</evidence>
<feature type="transmembrane region" description="Helical" evidence="13">
    <location>
        <begin position="686"/>
        <end position="709"/>
    </location>
</feature>
<dbReference type="OrthoDB" id="6252479at2759"/>
<keyword evidence="10 13" id="KW-0472">Membrane</keyword>
<dbReference type="GO" id="GO:0009653">
    <property type="term" value="P:anatomical structure morphogenesis"/>
    <property type="evidence" value="ECO:0007669"/>
    <property type="project" value="UniProtKB-ARBA"/>
</dbReference>
<keyword evidence="5 14" id="KW-0732">Signal</keyword>
<dbReference type="FunFam" id="2.60.40.60:FF:000129">
    <property type="entry name" value="protocadherin alpha-C2 isoform X1"/>
    <property type="match status" value="1"/>
</dbReference>
<dbReference type="EMBL" id="VCAZ01000123">
    <property type="protein sequence ID" value="TSV15254.1"/>
    <property type="molecule type" value="Genomic_DNA"/>
</dbReference>
<evidence type="ECO:0000313" key="17">
    <source>
        <dbReference type="Proteomes" id="UP000319801"/>
    </source>
</evidence>
<name>A0A556V557_BAGYA</name>
<feature type="domain" description="Cadherin" evidence="15">
    <location>
        <begin position="345"/>
        <end position="449"/>
    </location>
</feature>
<dbReference type="GO" id="GO:0007156">
    <property type="term" value="P:homophilic cell adhesion via plasma membrane adhesion molecules"/>
    <property type="evidence" value="ECO:0007669"/>
    <property type="project" value="InterPro"/>
</dbReference>
<feature type="signal peptide" evidence="14">
    <location>
        <begin position="1"/>
        <end position="23"/>
    </location>
</feature>
<keyword evidence="3" id="KW-1003">Cell membrane</keyword>
<evidence type="ECO:0000256" key="10">
    <source>
        <dbReference type="ARBA" id="ARBA00023136"/>
    </source>
</evidence>
<evidence type="ECO:0000256" key="1">
    <source>
        <dbReference type="ARBA" id="ARBA00003436"/>
    </source>
</evidence>
<evidence type="ECO:0000256" key="6">
    <source>
        <dbReference type="ARBA" id="ARBA00022737"/>
    </source>
</evidence>
<evidence type="ECO:0000256" key="3">
    <source>
        <dbReference type="ARBA" id="ARBA00022475"/>
    </source>
</evidence>
<feature type="chain" id="PRO_5021958789" evidence="14">
    <location>
        <begin position="24"/>
        <end position="876"/>
    </location>
</feature>
<evidence type="ECO:0000256" key="7">
    <source>
        <dbReference type="ARBA" id="ARBA00022837"/>
    </source>
</evidence>
<feature type="domain" description="Cadherin" evidence="15">
    <location>
        <begin position="574"/>
        <end position="671"/>
    </location>
</feature>
<evidence type="ECO:0000256" key="4">
    <source>
        <dbReference type="ARBA" id="ARBA00022692"/>
    </source>
</evidence>
<dbReference type="Pfam" id="PF00028">
    <property type="entry name" value="Cadherin"/>
    <property type="match status" value="5"/>
</dbReference>
<evidence type="ECO:0000313" key="16">
    <source>
        <dbReference type="EMBL" id="TSV15254.1"/>
    </source>
</evidence>
<dbReference type="PANTHER" id="PTHR24028">
    <property type="entry name" value="CADHERIN-87A"/>
    <property type="match status" value="1"/>
</dbReference>
<keyword evidence="8" id="KW-0130">Cell adhesion</keyword>
<keyword evidence="9 13" id="KW-1133">Transmembrane helix</keyword>
<dbReference type="InterPro" id="IPR020894">
    <property type="entry name" value="Cadherin_CS"/>
</dbReference>
<keyword evidence="17" id="KW-1185">Reference proteome</keyword>
<dbReference type="AlphaFoldDB" id="A0A556V557"/>
<proteinExistence type="predicted"/>
<dbReference type="FunFam" id="2.60.40.60:FF:000004">
    <property type="entry name" value="Protocadherin 1 gamma 2"/>
    <property type="match status" value="1"/>
</dbReference>
<dbReference type="Pfam" id="PF16492">
    <property type="entry name" value="Cadherin_C_2"/>
    <property type="match status" value="1"/>
</dbReference>
<organism evidence="16 17">
    <name type="scientific">Bagarius yarrelli</name>
    <name type="common">Goonch</name>
    <name type="synonym">Bagrus yarrelli</name>
    <dbReference type="NCBI Taxonomy" id="175774"/>
    <lineage>
        <taxon>Eukaryota</taxon>
        <taxon>Metazoa</taxon>
        <taxon>Chordata</taxon>
        <taxon>Craniata</taxon>
        <taxon>Vertebrata</taxon>
        <taxon>Euteleostomi</taxon>
        <taxon>Actinopterygii</taxon>
        <taxon>Neopterygii</taxon>
        <taxon>Teleostei</taxon>
        <taxon>Ostariophysi</taxon>
        <taxon>Siluriformes</taxon>
        <taxon>Sisoridae</taxon>
        <taxon>Sisorinae</taxon>
        <taxon>Bagarius</taxon>
    </lineage>
</organism>
<keyword evidence="4 13" id="KW-0812">Transmembrane</keyword>
<dbReference type="SUPFAM" id="SSF49313">
    <property type="entry name" value="Cadherin-like"/>
    <property type="match status" value="6"/>
</dbReference>
<evidence type="ECO:0000256" key="14">
    <source>
        <dbReference type="SAM" id="SignalP"/>
    </source>
</evidence>
<dbReference type="PROSITE" id="PS50268">
    <property type="entry name" value="CADHERIN_2"/>
    <property type="match status" value="6"/>
</dbReference>
<comment type="caution">
    <text evidence="16">The sequence shown here is derived from an EMBL/GenBank/DDBJ whole genome shotgun (WGS) entry which is preliminary data.</text>
</comment>
<dbReference type="SMART" id="SM00112">
    <property type="entry name" value="CA"/>
    <property type="match status" value="6"/>
</dbReference>
<dbReference type="GO" id="GO:0005509">
    <property type="term" value="F:calcium ion binding"/>
    <property type="evidence" value="ECO:0007669"/>
    <property type="project" value="UniProtKB-UniRule"/>
</dbReference>
<sequence>MEVTGHSGAWILLCICLWETSRGQIVYSVSEEVNKGTVVGNIAKDLKISVHELESRMFHIVSGSTNKKYFEVNLKTGALFVNDRIDREEFCDRSQRCVLNVEALTQNPHSLHRIEINILDINDNAPKFLDGTLTMNIAEDASPGDRFHLPVAEDADVGSNSLKSYKLSTNEHFSVDVQGVEPSVYAELVLQKALDREKQSIINIVLTAVDGGKPSKSGELHITINVMDVNDNKPVFTKSLYKVSIKENALVGTKIMSLSATDLDEGTNGEIIYSFIGRGNLKTDALFAVVPETGDIVVKGQIDYEETPAIELRVQARDKGSPPKSAQCKVLVEVLDENDNAPEIQITPLLDSVKEDIKPGAAVALVTVTDKDGGKNGIVHASIEGSFPFKLESSYTNHYSLIVDGALDRESISGYSINLLVRDEGTPPLSSSSTFTVQISDVNDNAPQFTMSMIDAYIKENSQIGSQIAKVVANDPDFGINAELSYSFLENINGDTPISSMFHLNSLTGEIVIMQACDYETMKRFQFKVQATDSGTPPLSSDVTVNVFILDENDNSPVFLPPYSDPGSVNTENIPYSAEAGYFVAKVRAVDADSGYNALLSYHITEVKGTNLFRIGTSTGEIRTKRRMSDNDLKTHPLIVTVSDNGEPSLSTTLSVEVVVVENMDSLQPSLRQVPVKEENFSDLNLYLLIAIVSVSVIFLLSLIALIAAKCYGTDGGFSRSGAPVITTHPDGSWSYSKSTQQYDVCFSSDTLKSDVVVFPSPFPPADAELISINEGDTFNRTQTLPSTGKVRFLFGFDLCCVDYRFSNRKKLVLAICLNLQLCFDFVMLDEDVGLFIMADWSDVFSTKWQNDICLATSGYKLVLTFMPHGMLFCIT</sequence>
<dbReference type="Gene3D" id="2.60.40.60">
    <property type="entry name" value="Cadherins"/>
    <property type="match status" value="6"/>
</dbReference>
<feature type="domain" description="Cadherin" evidence="15">
    <location>
        <begin position="237"/>
        <end position="344"/>
    </location>
</feature>